<organism evidence="1 2">
    <name type="scientific">Cadophora malorum</name>
    <dbReference type="NCBI Taxonomy" id="108018"/>
    <lineage>
        <taxon>Eukaryota</taxon>
        <taxon>Fungi</taxon>
        <taxon>Dikarya</taxon>
        <taxon>Ascomycota</taxon>
        <taxon>Pezizomycotina</taxon>
        <taxon>Leotiomycetes</taxon>
        <taxon>Helotiales</taxon>
        <taxon>Ploettnerulaceae</taxon>
        <taxon>Cadophora</taxon>
    </lineage>
</organism>
<reference evidence="1" key="1">
    <citation type="submission" date="2021-02" db="EMBL/GenBank/DDBJ databases">
        <title>Genome sequence Cadophora malorum strain M34.</title>
        <authorList>
            <person name="Stefanovic E."/>
            <person name="Vu D."/>
            <person name="Scully C."/>
            <person name="Dijksterhuis J."/>
            <person name="Roader J."/>
            <person name="Houbraken J."/>
        </authorList>
    </citation>
    <scope>NUCLEOTIDE SEQUENCE</scope>
    <source>
        <strain evidence="1">M34</strain>
    </source>
</reference>
<accession>A0A8H7T6X6</accession>
<name>A0A8H7T6X6_9HELO</name>
<dbReference type="OrthoDB" id="3506906at2759"/>
<keyword evidence="2" id="KW-1185">Reference proteome</keyword>
<dbReference type="Proteomes" id="UP000664132">
    <property type="component" value="Unassembled WGS sequence"/>
</dbReference>
<evidence type="ECO:0000313" key="1">
    <source>
        <dbReference type="EMBL" id="KAG4415950.1"/>
    </source>
</evidence>
<sequence length="241" mass="26378">MSLDQVISLLPRDLGPVFGQIDGKPVVVTANSSNNIAKDNAVQVCGPVAGRIEYIFNLSFHYHAGDKGSCWRLVGGDVPVREGCQIEPDHGPPGAGKWIEESREMAKSVRPSFSISNFSAHCFKVPKNKQVISSKPAKAAKTQQILLHGSRKGAMPVIAIVDPNNEGDWIAARIVIRLGLKHEKVDNHKTVPDIKGQSFEKTRIFVDLSCGGPEDRGACIRRFFVVNHCDVFDILIGTMIR</sequence>
<dbReference type="AlphaFoldDB" id="A0A8H7T6X6"/>
<proteinExistence type="predicted"/>
<gene>
    <name evidence="1" type="ORF">IFR04_010900</name>
</gene>
<comment type="caution">
    <text evidence="1">The sequence shown here is derived from an EMBL/GenBank/DDBJ whole genome shotgun (WGS) entry which is preliminary data.</text>
</comment>
<dbReference type="EMBL" id="JAFJYH010000202">
    <property type="protein sequence ID" value="KAG4415950.1"/>
    <property type="molecule type" value="Genomic_DNA"/>
</dbReference>
<evidence type="ECO:0000313" key="2">
    <source>
        <dbReference type="Proteomes" id="UP000664132"/>
    </source>
</evidence>
<protein>
    <submittedName>
        <fullName evidence="1">Uncharacterized protein</fullName>
    </submittedName>
</protein>